<organism evidence="2 3">
    <name type="scientific">Flagellimonas sediminis</name>
    <dbReference type="NCBI Taxonomy" id="2696468"/>
    <lineage>
        <taxon>Bacteria</taxon>
        <taxon>Pseudomonadati</taxon>
        <taxon>Bacteroidota</taxon>
        <taxon>Flavobacteriia</taxon>
        <taxon>Flavobacteriales</taxon>
        <taxon>Flavobacteriaceae</taxon>
        <taxon>Flagellimonas</taxon>
    </lineage>
</organism>
<feature type="transmembrane region" description="Helical" evidence="1">
    <location>
        <begin position="35"/>
        <end position="57"/>
    </location>
</feature>
<feature type="transmembrane region" description="Helical" evidence="1">
    <location>
        <begin position="149"/>
        <end position="167"/>
    </location>
</feature>
<keyword evidence="1" id="KW-0472">Membrane</keyword>
<comment type="caution">
    <text evidence="2">The sequence shown here is derived from an EMBL/GenBank/DDBJ whole genome shotgun (WGS) entry which is preliminary data.</text>
</comment>
<evidence type="ECO:0000313" key="2">
    <source>
        <dbReference type="EMBL" id="NDV42146.1"/>
    </source>
</evidence>
<dbReference type="AlphaFoldDB" id="A0A6I5KN97"/>
<accession>A0A6I5KN97</accession>
<dbReference type="EMBL" id="JAAAMI010000001">
    <property type="protein sequence ID" value="NDV42146.1"/>
    <property type="molecule type" value="Genomic_DNA"/>
</dbReference>
<keyword evidence="3" id="KW-1185">Reference proteome</keyword>
<evidence type="ECO:0000313" key="3">
    <source>
        <dbReference type="Proteomes" id="UP000468707"/>
    </source>
</evidence>
<feature type="transmembrane region" description="Helical" evidence="1">
    <location>
        <begin position="110"/>
        <end position="137"/>
    </location>
</feature>
<feature type="transmembrane region" description="Helical" evidence="1">
    <location>
        <begin position="78"/>
        <end position="104"/>
    </location>
</feature>
<keyword evidence="1" id="KW-0812">Transmembrane</keyword>
<dbReference type="RefSeq" id="WP_163632636.1">
    <property type="nucleotide sequence ID" value="NZ_JAAAMI010000001.1"/>
</dbReference>
<feature type="transmembrane region" description="Helical" evidence="1">
    <location>
        <begin position="289"/>
        <end position="312"/>
    </location>
</feature>
<reference evidence="2 3" key="1">
    <citation type="submission" date="2020-01" db="EMBL/GenBank/DDBJ databases">
        <title>Muricauda sediminis sp.nov. 40Bstr401.</title>
        <authorList>
            <person name="Xue Z."/>
            <person name="Zhu S."/>
            <person name="Ren N."/>
            <person name="Chen T."/>
            <person name="Chen X."/>
            <person name="Chen J."/>
            <person name="Yang J."/>
        </authorList>
    </citation>
    <scope>NUCLEOTIDE SEQUENCE [LARGE SCALE GENOMIC DNA]</scope>
    <source>
        <strain evidence="2 3">40Bstr401</strain>
    </source>
</reference>
<evidence type="ECO:0000256" key="1">
    <source>
        <dbReference type="SAM" id="Phobius"/>
    </source>
</evidence>
<proteinExistence type="predicted"/>
<gene>
    <name evidence="2" type="ORF">GTK07_02315</name>
</gene>
<keyword evidence="1" id="KW-1133">Transmembrane helix</keyword>
<dbReference type="Proteomes" id="UP000468707">
    <property type="component" value="Unassembled WGS sequence"/>
</dbReference>
<evidence type="ECO:0008006" key="4">
    <source>
        <dbReference type="Google" id="ProtNLM"/>
    </source>
</evidence>
<name>A0A6I5KN97_9FLAO</name>
<sequence length="374" mass="43147">MNLILSLYLIFPSLTLILSRPSNKRPEGYNSIKLFWNISSFFLIVVDISAFGTFLWLRFVNFFIRPLGSDVLDDSFHGIYGSGGLGGHILSIFNIIFAVRFFAVKEYKKATFFLVSSILGFYGLGLVLTIIALVWVFRKFIFNIRLAKYMLLMGFLVYAAAMVIKIVNPHNYNYVQNTLNSFLIKDFDYEKEMENARNYETSSTPRKITFFAGVYHRLIEDPQILLYGTSPGTYNSRVAFLLNGDLSKTAFLKDNVQIRPTYHEKDIYYLFNSISTRVSWMGGTRHQPFSSIVSVLVEYGLLVFIVIFLAFLKMGRNAISNCTDEKEKVALKFTLTLTFLLFSMVYYLEVIEFMLPILLLFKVYEMNKPLNSEN</sequence>
<protein>
    <recommendedName>
        <fullName evidence="4">Oligosaccharide repeat unit polymerase</fullName>
    </recommendedName>
</protein>
<feature type="transmembrane region" description="Helical" evidence="1">
    <location>
        <begin position="333"/>
        <end position="361"/>
    </location>
</feature>